<evidence type="ECO:0000256" key="3">
    <source>
        <dbReference type="ARBA" id="ARBA00022630"/>
    </source>
</evidence>
<dbReference type="InterPro" id="IPR037069">
    <property type="entry name" value="AcylCoA_DH/ox_N_sf"/>
</dbReference>
<dbReference type="SUPFAM" id="SSF56645">
    <property type="entry name" value="Acyl-CoA dehydrogenase NM domain-like"/>
    <property type="match status" value="1"/>
</dbReference>
<evidence type="ECO:0000256" key="4">
    <source>
        <dbReference type="ARBA" id="ARBA00022827"/>
    </source>
</evidence>
<evidence type="ECO:0000313" key="8">
    <source>
        <dbReference type="EMBL" id="NYI85521.1"/>
    </source>
</evidence>
<dbReference type="EMBL" id="JACCFJ010000001">
    <property type="protein sequence ID" value="NYI85521.1"/>
    <property type="molecule type" value="Genomic_DNA"/>
</dbReference>
<evidence type="ECO:0008006" key="10">
    <source>
        <dbReference type="Google" id="ProtNLM"/>
    </source>
</evidence>
<dbReference type="InterPro" id="IPR009100">
    <property type="entry name" value="AcylCoA_DH/oxidase_NM_dom_sf"/>
</dbReference>
<evidence type="ECO:0000313" key="9">
    <source>
        <dbReference type="Proteomes" id="UP000587002"/>
    </source>
</evidence>
<evidence type="ECO:0000259" key="7">
    <source>
        <dbReference type="Pfam" id="PF02771"/>
    </source>
</evidence>
<dbReference type="Gene3D" id="1.10.540.10">
    <property type="entry name" value="Acyl-CoA dehydrogenase/oxidase, N-terminal domain"/>
    <property type="match status" value="1"/>
</dbReference>
<dbReference type="Gene3D" id="1.20.140.10">
    <property type="entry name" value="Butyryl-CoA Dehydrogenase, subunit A, domain 3"/>
    <property type="match status" value="1"/>
</dbReference>
<dbReference type="RefSeq" id="WP_179723415.1">
    <property type="nucleotide sequence ID" value="NZ_BAABFH010000001.1"/>
</dbReference>
<dbReference type="AlphaFoldDB" id="A0A853ASU8"/>
<evidence type="ECO:0000256" key="5">
    <source>
        <dbReference type="ARBA" id="ARBA00023002"/>
    </source>
</evidence>
<dbReference type="PANTHER" id="PTHR43884">
    <property type="entry name" value="ACYL-COA DEHYDROGENASE"/>
    <property type="match status" value="1"/>
</dbReference>
<proteinExistence type="inferred from homology"/>
<dbReference type="Proteomes" id="UP000587002">
    <property type="component" value="Unassembled WGS sequence"/>
</dbReference>
<sequence length="328" mass="35038">MRFAPDREQQDMAATLRDLLADAGTARIARSWADGESAPWWEVWHQLAELGVTGLTVPPDRGGLGLGAVEMVLCLDQLGYAALPGPLVESLAFLPRLVPESPWLAELAEGQSVGTAVVAEHVPRALDADQAGAVFRSDGEEVRRLSGFRLQRAESVDPARRLFTVEHATAEPVAAADPGAAFDHGVLGCAAYLLGLGRRMLDTATEHVTQRHQFGRPVGEFQAVKHHLANVLLELEFARPLVWGACLSVDGPRGPRDVSAAKLAAGEAARTAARTALQVHGAIGYTAEHDLHLWLTKATALRTAWGTPAWHRARVARALATDTAPIGA</sequence>
<evidence type="ECO:0000259" key="6">
    <source>
        <dbReference type="Pfam" id="PF00441"/>
    </source>
</evidence>
<keyword evidence="4" id="KW-0274">FAD</keyword>
<keyword evidence="3" id="KW-0285">Flavoprotein</keyword>
<reference evidence="8 9" key="1">
    <citation type="submission" date="2020-07" db="EMBL/GenBank/DDBJ databases">
        <title>Sequencing the genomes of 1000 actinobacteria strains.</title>
        <authorList>
            <person name="Klenk H.-P."/>
        </authorList>
    </citation>
    <scope>NUCLEOTIDE SEQUENCE [LARGE SCALE GENOMIC DNA]</scope>
    <source>
        <strain evidence="8 9">DSM 44065</strain>
    </source>
</reference>
<evidence type="ECO:0000256" key="2">
    <source>
        <dbReference type="ARBA" id="ARBA00009347"/>
    </source>
</evidence>
<dbReference type="Pfam" id="PF00441">
    <property type="entry name" value="Acyl-CoA_dh_1"/>
    <property type="match status" value="1"/>
</dbReference>
<comment type="cofactor">
    <cofactor evidence="1">
        <name>FAD</name>
        <dbReference type="ChEBI" id="CHEBI:57692"/>
    </cofactor>
</comment>
<dbReference type="InterPro" id="IPR013786">
    <property type="entry name" value="AcylCoA_DH/ox_N"/>
</dbReference>
<feature type="domain" description="Acyl-CoA dehydrogenase/oxidase C-terminal" evidence="6">
    <location>
        <begin position="181"/>
        <end position="319"/>
    </location>
</feature>
<dbReference type="InterPro" id="IPR036250">
    <property type="entry name" value="AcylCo_DH-like_C"/>
</dbReference>
<dbReference type="InterPro" id="IPR009075">
    <property type="entry name" value="AcylCo_DH/oxidase_C"/>
</dbReference>
<feature type="domain" description="Acyl-CoA dehydrogenase/oxidase N-terminal" evidence="7">
    <location>
        <begin position="7"/>
        <end position="84"/>
    </location>
</feature>
<keyword evidence="9" id="KW-1185">Reference proteome</keyword>
<dbReference type="Pfam" id="PF02771">
    <property type="entry name" value="Acyl-CoA_dh_N"/>
    <property type="match status" value="1"/>
</dbReference>
<dbReference type="SUPFAM" id="SSF47203">
    <property type="entry name" value="Acyl-CoA dehydrogenase C-terminal domain-like"/>
    <property type="match status" value="1"/>
</dbReference>
<gene>
    <name evidence="8" type="ORF">HNR68_004151</name>
</gene>
<dbReference type="GO" id="GO:0003995">
    <property type="term" value="F:acyl-CoA dehydrogenase activity"/>
    <property type="evidence" value="ECO:0007669"/>
    <property type="project" value="TreeGrafter"/>
</dbReference>
<comment type="caution">
    <text evidence="8">The sequence shown here is derived from an EMBL/GenBank/DDBJ whole genome shotgun (WGS) entry which is preliminary data.</text>
</comment>
<organism evidence="8 9">
    <name type="scientific">Saccharopolyspora hordei</name>
    <dbReference type="NCBI Taxonomy" id="1838"/>
    <lineage>
        <taxon>Bacteria</taxon>
        <taxon>Bacillati</taxon>
        <taxon>Actinomycetota</taxon>
        <taxon>Actinomycetes</taxon>
        <taxon>Pseudonocardiales</taxon>
        <taxon>Pseudonocardiaceae</taxon>
        <taxon>Saccharopolyspora</taxon>
    </lineage>
</organism>
<accession>A0A853ASU8</accession>
<evidence type="ECO:0000256" key="1">
    <source>
        <dbReference type="ARBA" id="ARBA00001974"/>
    </source>
</evidence>
<keyword evidence="5" id="KW-0560">Oxidoreductase</keyword>
<protein>
    <recommendedName>
        <fullName evidence="10">Acyl-CoA dehydrogenase</fullName>
    </recommendedName>
</protein>
<name>A0A853ASU8_9PSEU</name>
<dbReference type="GO" id="GO:0050660">
    <property type="term" value="F:flavin adenine dinucleotide binding"/>
    <property type="evidence" value="ECO:0007669"/>
    <property type="project" value="InterPro"/>
</dbReference>
<dbReference type="PANTHER" id="PTHR43884:SF20">
    <property type="entry name" value="ACYL-COA DEHYDROGENASE FADE28"/>
    <property type="match status" value="1"/>
</dbReference>
<comment type="similarity">
    <text evidence="2">Belongs to the acyl-CoA dehydrogenase family.</text>
</comment>